<proteinExistence type="predicted"/>
<organism evidence="2 3">
    <name type="scientific">Actinoplanes teichomyceticus</name>
    <dbReference type="NCBI Taxonomy" id="1867"/>
    <lineage>
        <taxon>Bacteria</taxon>
        <taxon>Bacillati</taxon>
        <taxon>Actinomycetota</taxon>
        <taxon>Actinomycetes</taxon>
        <taxon>Micromonosporales</taxon>
        <taxon>Micromonosporaceae</taxon>
        <taxon>Actinoplanes</taxon>
    </lineage>
</organism>
<dbReference type="RefSeq" id="WP_122976331.1">
    <property type="nucleotide sequence ID" value="NZ_BOMX01000061.1"/>
</dbReference>
<dbReference type="OrthoDB" id="5194430at2"/>
<reference evidence="2 3" key="1">
    <citation type="submission" date="2019-06" db="EMBL/GenBank/DDBJ databases">
        <title>Sequencing the genomes of 1000 actinobacteria strains.</title>
        <authorList>
            <person name="Klenk H.-P."/>
        </authorList>
    </citation>
    <scope>NUCLEOTIDE SEQUENCE [LARGE SCALE GENOMIC DNA]</scope>
    <source>
        <strain evidence="2 3">DSM 43866</strain>
    </source>
</reference>
<name>A0A561VQ95_ACTTI</name>
<evidence type="ECO:0000313" key="2">
    <source>
        <dbReference type="EMBL" id="TWG13783.1"/>
    </source>
</evidence>
<protein>
    <submittedName>
        <fullName evidence="2">Uncharacterized protein</fullName>
    </submittedName>
</protein>
<accession>A0A561VQ95</accession>
<dbReference type="AlphaFoldDB" id="A0A561VQ95"/>
<evidence type="ECO:0000313" key="3">
    <source>
        <dbReference type="Proteomes" id="UP000320239"/>
    </source>
</evidence>
<comment type="caution">
    <text evidence="2">The sequence shown here is derived from an EMBL/GenBank/DDBJ whole genome shotgun (WGS) entry which is preliminary data.</text>
</comment>
<sequence length="325" mass="34911">MSFDQLMQHAHDIQTTAIAKAMEQRGVRQASKPGDPPYTPRPGEDAVRAKISADFADIASLFEPFSAMPDPAAFDGLISYLDQAMGYLSTGFMPDDPITGQVYPANETLTRIGASESYLEEWTGHAADRFRTDFVNTFPPIVVNQFVGCAVLHSALMAQQALWASARDDIDKVAHHTLNALDNMDHCGQNRWTMSWTIVASVAAVAAVPVSAGTSVLGGGLALGTATAVTAVGATGQVVAAHQVTPPKETEYHGETAEAVIEQMRHGVAEAISEIQHGEQMIATALRQTHASMSEHRGLFVAPRPKLLDATPGSVFDDRYLGRER</sequence>
<gene>
    <name evidence="2" type="ORF">FHX34_10471</name>
</gene>
<evidence type="ECO:0000256" key="1">
    <source>
        <dbReference type="SAM" id="MobiDB-lite"/>
    </source>
</evidence>
<dbReference type="Proteomes" id="UP000320239">
    <property type="component" value="Unassembled WGS sequence"/>
</dbReference>
<feature type="region of interest" description="Disordered" evidence="1">
    <location>
        <begin position="23"/>
        <end position="44"/>
    </location>
</feature>
<dbReference type="EMBL" id="VIWY01000004">
    <property type="protein sequence ID" value="TWG13783.1"/>
    <property type="molecule type" value="Genomic_DNA"/>
</dbReference>
<keyword evidence="3" id="KW-1185">Reference proteome</keyword>